<keyword evidence="3" id="KW-1185">Reference proteome</keyword>
<proteinExistence type="predicted"/>
<evidence type="ECO:0000313" key="3">
    <source>
        <dbReference type="Proteomes" id="UP001162031"/>
    </source>
</evidence>
<feature type="compositionally biased region" description="Acidic residues" evidence="1">
    <location>
        <begin position="189"/>
        <end position="200"/>
    </location>
</feature>
<accession>A0AAV0T1V6</accession>
<dbReference type="AlphaFoldDB" id="A0AAV0T1V6"/>
<sequence>MRRDASRERLFFLLVLVGALLLLSGLMLRHDSAALSTRTFRDGFTVAEDVVRPPETVATSNAVDRNVTKAPSAEHEEDSGAADVRMTTITTENGDEITIKRAATSKGSKVTTISRDETGKLTIEDAAAEKADEEKAKAEVASAREAHEEVGRGTPEDSVTASPTIERHNATDPTRREEEKTVGKGEMRSEEEEEKEDDEAVVTRGGKKVTVVQVDRFLTKVSFSDVDTSGKKETTR</sequence>
<organism evidence="2 3">
    <name type="scientific">Hyaloperonospora brassicae</name>
    <name type="common">Brassica downy mildew</name>
    <name type="synonym">Peronospora brassicae</name>
    <dbReference type="NCBI Taxonomy" id="162125"/>
    <lineage>
        <taxon>Eukaryota</taxon>
        <taxon>Sar</taxon>
        <taxon>Stramenopiles</taxon>
        <taxon>Oomycota</taxon>
        <taxon>Peronosporomycetes</taxon>
        <taxon>Peronosporales</taxon>
        <taxon>Peronosporaceae</taxon>
        <taxon>Hyaloperonospora</taxon>
    </lineage>
</organism>
<evidence type="ECO:0000313" key="2">
    <source>
        <dbReference type="EMBL" id="CAI5710250.1"/>
    </source>
</evidence>
<name>A0AAV0T1V6_HYABA</name>
<feature type="compositionally biased region" description="Basic and acidic residues" evidence="1">
    <location>
        <begin position="124"/>
        <end position="155"/>
    </location>
</feature>
<evidence type="ECO:0008006" key="4">
    <source>
        <dbReference type="Google" id="ProtNLM"/>
    </source>
</evidence>
<evidence type="ECO:0000256" key="1">
    <source>
        <dbReference type="SAM" id="MobiDB-lite"/>
    </source>
</evidence>
<feature type="region of interest" description="Disordered" evidence="1">
    <location>
        <begin position="124"/>
        <end position="208"/>
    </location>
</feature>
<feature type="compositionally biased region" description="Basic and acidic residues" evidence="1">
    <location>
        <begin position="165"/>
        <end position="188"/>
    </location>
</feature>
<protein>
    <recommendedName>
        <fullName evidence="4">RxLR effector candidate protein</fullName>
    </recommendedName>
</protein>
<comment type="caution">
    <text evidence="2">The sequence shown here is derived from an EMBL/GenBank/DDBJ whole genome shotgun (WGS) entry which is preliminary data.</text>
</comment>
<gene>
    <name evidence="2" type="ORF">HBR001_LOCUS432</name>
</gene>
<reference evidence="2" key="1">
    <citation type="submission" date="2022-12" db="EMBL/GenBank/DDBJ databases">
        <authorList>
            <person name="Webb A."/>
        </authorList>
    </citation>
    <scope>NUCLEOTIDE SEQUENCE</scope>
    <source>
        <strain evidence="2">Hp1</strain>
    </source>
</reference>
<dbReference type="Proteomes" id="UP001162031">
    <property type="component" value="Unassembled WGS sequence"/>
</dbReference>
<dbReference type="EMBL" id="CANTFL010000056">
    <property type="protein sequence ID" value="CAI5710250.1"/>
    <property type="molecule type" value="Genomic_DNA"/>
</dbReference>